<evidence type="ECO:0000256" key="12">
    <source>
        <dbReference type="SAM" id="Phobius"/>
    </source>
</evidence>
<feature type="signal peptide" evidence="13">
    <location>
        <begin position="1"/>
        <end position="20"/>
    </location>
</feature>
<keyword evidence="5 12" id="KW-0812">Transmembrane</keyword>
<gene>
    <name evidence="16" type="ORF">M0R45_014090</name>
</gene>
<evidence type="ECO:0000313" key="17">
    <source>
        <dbReference type="Proteomes" id="UP001457282"/>
    </source>
</evidence>
<dbReference type="InterPro" id="IPR055414">
    <property type="entry name" value="LRR_R13L4/SHOC2-like"/>
</dbReference>
<name>A0AAW1XN27_RUBAR</name>
<comment type="similarity">
    <text evidence="2">Belongs to the RLP family.</text>
</comment>
<evidence type="ECO:0000256" key="11">
    <source>
        <dbReference type="ARBA" id="ARBA00023180"/>
    </source>
</evidence>
<evidence type="ECO:0000256" key="10">
    <source>
        <dbReference type="ARBA" id="ARBA00023170"/>
    </source>
</evidence>
<evidence type="ECO:0008006" key="18">
    <source>
        <dbReference type="Google" id="ProtNLM"/>
    </source>
</evidence>
<organism evidence="16 17">
    <name type="scientific">Rubus argutus</name>
    <name type="common">Southern blackberry</name>
    <dbReference type="NCBI Taxonomy" id="59490"/>
    <lineage>
        <taxon>Eukaryota</taxon>
        <taxon>Viridiplantae</taxon>
        <taxon>Streptophyta</taxon>
        <taxon>Embryophyta</taxon>
        <taxon>Tracheophyta</taxon>
        <taxon>Spermatophyta</taxon>
        <taxon>Magnoliopsida</taxon>
        <taxon>eudicotyledons</taxon>
        <taxon>Gunneridae</taxon>
        <taxon>Pentapetalae</taxon>
        <taxon>rosids</taxon>
        <taxon>fabids</taxon>
        <taxon>Rosales</taxon>
        <taxon>Rosaceae</taxon>
        <taxon>Rosoideae</taxon>
        <taxon>Rosoideae incertae sedis</taxon>
        <taxon>Rubus</taxon>
    </lineage>
</organism>
<keyword evidence="6 13" id="KW-0732">Signal</keyword>
<evidence type="ECO:0000256" key="1">
    <source>
        <dbReference type="ARBA" id="ARBA00004251"/>
    </source>
</evidence>
<sequence>MHNIAHYCFLFLYLAFSCQQTSKFCLGDELGSSIMKSCIEEERQALLSFKRDLTDVSGKLSSWVGHDCCLWKGVVCNNRTGHVTKINLRNRYERVGFSGRSRLLSMAPIDDEEWNEMDYDRSANSSLRGKINSSLLSLKYLYYLDLSWNHFEGIPIPNFFGQLKSLKHLNISSASFGGEIPPSLGNLSNLNYLDLSWNANLKIPSKNLIWLSRLSSLKSLNLGGLNLGSIGVSWLQNVNMLPSLLVLRLCSCQIENLPLSLETTNFTSLLILDLSQNSIGSSFPRWLFNLTSLRKLDLSYNSLGSSVPSEFANLKHLEGLDLSFNDLKGQIPELIGTLCELKFLSLSSNNFGGSIQELLSGFSKCKDTRLESLDLSYNMLESELPASLGMLVKLQNLNLGFNKFRGSIPEFIRNLSSLNTLSLSYTYMNGSIPESLGQLHELVHLDLSWNSWEGILTKAHFINLTRLQHIAIGSKPDQPMTLIFKMAGDWIPPFMLHTVTIFNCQVGPSFPIWLESQTELSDVTLHKTGISDSIPEDWFLKISPHVTKLDLSYNQIRGKLPLQGKFPNLQSIDFSHNQIEGPLPLWSTNATVLDLERNLFSGPIPSNFDQLFPLLQELYLSENPLSGVIPPTICNMQSLSILSLRSNELSGELPRTWSLCHTLSVVDVADNNLSGNIPSSMGLFSSLTILTLNNNNFGGKIPSSLQNCSYLATIDLGDNRFIGDIPFWIGSNVSKLSILRLRSNFFHGEIPQQLCHISNLRILDLAHNSFTGIIPKCLNNITSLVVYENSDSVSLDYNQQTTVTSKGRELEYNKTLYLVKSIDLSSNNLQGEIPPEICSLIALGTLNLSRNQLSGSIPSKIGNLRWLETLDLSHNHLSGQIPQSFSSLTSLSNLNLSYNNLAGRIPQGNQLQTLDDSSIYEENPSLCGVPLLTKCQGDSSPASLTNHADDAEDNYNEDDNGGLWLYVSIILGFVVGFWGVCGTLLVKKSWRYAWFRFCDDIKDKVALATALKVAHLQRYT</sequence>
<protein>
    <recommendedName>
        <fullName evidence="18">Leucine-rich repeat-containing N-terminal plant-type domain-containing protein</fullName>
    </recommendedName>
</protein>
<keyword evidence="7" id="KW-0677">Repeat</keyword>
<evidence type="ECO:0000256" key="7">
    <source>
        <dbReference type="ARBA" id="ARBA00022737"/>
    </source>
</evidence>
<dbReference type="EMBL" id="JBEDUW010000003">
    <property type="protein sequence ID" value="KAK9937290.1"/>
    <property type="molecule type" value="Genomic_DNA"/>
</dbReference>
<dbReference type="Pfam" id="PF00560">
    <property type="entry name" value="LRR_1"/>
    <property type="match status" value="6"/>
</dbReference>
<evidence type="ECO:0000256" key="6">
    <source>
        <dbReference type="ARBA" id="ARBA00022729"/>
    </source>
</evidence>
<dbReference type="Proteomes" id="UP001457282">
    <property type="component" value="Unassembled WGS sequence"/>
</dbReference>
<dbReference type="SUPFAM" id="SSF52047">
    <property type="entry name" value="RNI-like"/>
    <property type="match status" value="1"/>
</dbReference>
<dbReference type="FunFam" id="3.80.10.10:FF:000649">
    <property type="entry name" value="Leucine Rich Repeat family protein"/>
    <property type="match status" value="1"/>
</dbReference>
<evidence type="ECO:0000259" key="14">
    <source>
        <dbReference type="Pfam" id="PF08263"/>
    </source>
</evidence>
<evidence type="ECO:0000313" key="16">
    <source>
        <dbReference type="EMBL" id="KAK9937290.1"/>
    </source>
</evidence>
<keyword evidence="4" id="KW-0433">Leucine-rich repeat</keyword>
<keyword evidence="9 12" id="KW-0472">Membrane</keyword>
<evidence type="ECO:0000256" key="2">
    <source>
        <dbReference type="ARBA" id="ARBA00009592"/>
    </source>
</evidence>
<dbReference type="Pfam" id="PF23598">
    <property type="entry name" value="LRR_14"/>
    <property type="match status" value="1"/>
</dbReference>
<keyword evidence="10" id="KW-0675">Receptor</keyword>
<evidence type="ECO:0000256" key="13">
    <source>
        <dbReference type="SAM" id="SignalP"/>
    </source>
</evidence>
<evidence type="ECO:0000256" key="8">
    <source>
        <dbReference type="ARBA" id="ARBA00022989"/>
    </source>
</evidence>
<dbReference type="GO" id="GO:0005886">
    <property type="term" value="C:plasma membrane"/>
    <property type="evidence" value="ECO:0007669"/>
    <property type="project" value="UniProtKB-SubCell"/>
</dbReference>
<evidence type="ECO:0000256" key="4">
    <source>
        <dbReference type="ARBA" id="ARBA00022614"/>
    </source>
</evidence>
<evidence type="ECO:0000259" key="15">
    <source>
        <dbReference type="Pfam" id="PF23598"/>
    </source>
</evidence>
<dbReference type="SMART" id="SM00369">
    <property type="entry name" value="LRR_TYP"/>
    <property type="match status" value="13"/>
</dbReference>
<dbReference type="FunFam" id="3.80.10.10:FF:000111">
    <property type="entry name" value="LRR receptor-like serine/threonine-protein kinase ERECTA"/>
    <property type="match status" value="1"/>
</dbReference>
<feature type="domain" description="Disease resistance R13L4/SHOC-2-like LRR" evidence="15">
    <location>
        <begin position="335"/>
        <end position="575"/>
    </location>
</feature>
<dbReference type="PANTHER" id="PTHR48063:SF90">
    <property type="entry name" value="OS11G0565920 PROTEIN"/>
    <property type="match status" value="1"/>
</dbReference>
<evidence type="ECO:0000256" key="3">
    <source>
        <dbReference type="ARBA" id="ARBA00022475"/>
    </source>
</evidence>
<dbReference type="InterPro" id="IPR046956">
    <property type="entry name" value="RLP23-like"/>
</dbReference>
<dbReference type="InterPro" id="IPR003591">
    <property type="entry name" value="Leu-rich_rpt_typical-subtyp"/>
</dbReference>
<dbReference type="PANTHER" id="PTHR48063">
    <property type="entry name" value="LRR RECEPTOR-LIKE KINASE"/>
    <property type="match status" value="1"/>
</dbReference>
<comment type="caution">
    <text evidence="16">The sequence shown here is derived from an EMBL/GenBank/DDBJ whole genome shotgun (WGS) entry which is preliminary data.</text>
</comment>
<accession>A0AAW1XN27</accession>
<keyword evidence="3" id="KW-1003">Cell membrane</keyword>
<dbReference type="SMART" id="SM00365">
    <property type="entry name" value="LRR_SD22"/>
    <property type="match status" value="6"/>
</dbReference>
<dbReference type="Gene3D" id="3.80.10.10">
    <property type="entry name" value="Ribonuclease Inhibitor"/>
    <property type="match status" value="4"/>
</dbReference>
<keyword evidence="11" id="KW-0325">Glycoprotein</keyword>
<dbReference type="InterPro" id="IPR013210">
    <property type="entry name" value="LRR_N_plant-typ"/>
</dbReference>
<dbReference type="InterPro" id="IPR001611">
    <property type="entry name" value="Leu-rich_rpt"/>
</dbReference>
<feature type="transmembrane region" description="Helical" evidence="12">
    <location>
        <begin position="963"/>
        <end position="986"/>
    </location>
</feature>
<keyword evidence="17" id="KW-1185">Reference proteome</keyword>
<dbReference type="PRINTS" id="PR00019">
    <property type="entry name" value="LEURICHRPT"/>
</dbReference>
<keyword evidence="8 12" id="KW-1133">Transmembrane helix</keyword>
<evidence type="ECO:0000256" key="5">
    <source>
        <dbReference type="ARBA" id="ARBA00022692"/>
    </source>
</evidence>
<dbReference type="Pfam" id="PF13855">
    <property type="entry name" value="LRR_8"/>
    <property type="match status" value="2"/>
</dbReference>
<dbReference type="AlphaFoldDB" id="A0AAW1XN27"/>
<comment type="subcellular location">
    <subcellularLocation>
        <location evidence="1">Cell membrane</location>
        <topology evidence="1">Single-pass type I membrane protein</topology>
    </subcellularLocation>
</comment>
<dbReference type="InterPro" id="IPR032675">
    <property type="entry name" value="LRR_dom_sf"/>
</dbReference>
<dbReference type="Pfam" id="PF08263">
    <property type="entry name" value="LRRNT_2"/>
    <property type="match status" value="1"/>
</dbReference>
<feature type="chain" id="PRO_5043374078" description="Leucine-rich repeat-containing N-terminal plant-type domain-containing protein" evidence="13">
    <location>
        <begin position="21"/>
        <end position="1020"/>
    </location>
</feature>
<dbReference type="SUPFAM" id="SSF52058">
    <property type="entry name" value="L domain-like"/>
    <property type="match status" value="2"/>
</dbReference>
<reference evidence="16 17" key="1">
    <citation type="journal article" date="2023" name="G3 (Bethesda)">
        <title>A chromosome-length genome assembly and annotation of blackberry (Rubus argutus, cv. 'Hillquist').</title>
        <authorList>
            <person name="Bruna T."/>
            <person name="Aryal R."/>
            <person name="Dudchenko O."/>
            <person name="Sargent D.J."/>
            <person name="Mead D."/>
            <person name="Buti M."/>
            <person name="Cavallini A."/>
            <person name="Hytonen T."/>
            <person name="Andres J."/>
            <person name="Pham M."/>
            <person name="Weisz D."/>
            <person name="Mascagni F."/>
            <person name="Usai G."/>
            <person name="Natali L."/>
            <person name="Bassil N."/>
            <person name="Fernandez G.E."/>
            <person name="Lomsadze A."/>
            <person name="Armour M."/>
            <person name="Olukolu B."/>
            <person name="Poorten T."/>
            <person name="Britton C."/>
            <person name="Davik J."/>
            <person name="Ashrafi H."/>
            <person name="Aiden E.L."/>
            <person name="Borodovsky M."/>
            <person name="Worthington M."/>
        </authorList>
    </citation>
    <scope>NUCLEOTIDE SEQUENCE [LARGE SCALE GENOMIC DNA]</scope>
    <source>
        <strain evidence="16">PI 553951</strain>
    </source>
</reference>
<evidence type="ECO:0000256" key="9">
    <source>
        <dbReference type="ARBA" id="ARBA00023136"/>
    </source>
</evidence>
<proteinExistence type="inferred from homology"/>
<dbReference type="FunFam" id="3.80.10.10:FF:000095">
    <property type="entry name" value="LRR receptor-like serine/threonine-protein kinase GSO1"/>
    <property type="match status" value="1"/>
</dbReference>
<dbReference type="FunFam" id="3.80.10.10:FF:000041">
    <property type="entry name" value="LRR receptor-like serine/threonine-protein kinase ERECTA"/>
    <property type="match status" value="1"/>
</dbReference>
<feature type="domain" description="Leucine-rich repeat-containing N-terminal plant-type" evidence="14">
    <location>
        <begin position="40"/>
        <end position="77"/>
    </location>
</feature>